<comment type="caution">
    <text evidence="2">The sequence shown here is derived from an EMBL/GenBank/DDBJ whole genome shotgun (WGS) entry which is preliminary data.</text>
</comment>
<dbReference type="EMBL" id="JBBAXC010000003">
    <property type="protein sequence ID" value="MEI5906490.1"/>
    <property type="molecule type" value="Genomic_DNA"/>
</dbReference>
<protein>
    <submittedName>
        <fullName evidence="2">Spore germination protein GerPC</fullName>
    </submittedName>
</protein>
<evidence type="ECO:0000313" key="2">
    <source>
        <dbReference type="EMBL" id="MEI5906490.1"/>
    </source>
</evidence>
<organism evidence="2 3">
    <name type="scientific">Bacillus spongiae</name>
    <dbReference type="NCBI Taxonomy" id="2683610"/>
    <lineage>
        <taxon>Bacteria</taxon>
        <taxon>Bacillati</taxon>
        <taxon>Bacillota</taxon>
        <taxon>Bacilli</taxon>
        <taxon>Bacillales</taxon>
        <taxon>Bacillaceae</taxon>
        <taxon>Bacillus</taxon>
    </lineage>
</organism>
<evidence type="ECO:0000313" key="3">
    <source>
        <dbReference type="Proteomes" id="UP001312865"/>
    </source>
</evidence>
<feature type="coiled-coil region" evidence="1">
    <location>
        <begin position="15"/>
        <end position="42"/>
    </location>
</feature>
<sequence length="210" mass="24251">MYQTPSNWQQVMKYIEAQNVKIKQLEDMLNDLQVEVNELKEKPMMNVEKIEYKFDQLKVDTLEGTLNIGMNPNDLSGIEELAVNQANASAEVIENKELRQQLIESIQHYLQDGLIALIQDTETQLQRTLDSSYYDLIRGDLEKQLPQRVDFYLQTFPASAYEKGNPQGAYDKIFYKLKNDIHQAVFAFISQMPSGMNRKDDGNEPPSHQS</sequence>
<proteinExistence type="predicted"/>
<keyword evidence="3" id="KW-1185">Reference proteome</keyword>
<reference evidence="2 3" key="1">
    <citation type="journal article" date="2018" name="J. Microbiol.">
        <title>Bacillus spongiae sp. nov., isolated from sponge of Jeju Island.</title>
        <authorList>
            <person name="Lee G.E."/>
            <person name="Im W.T."/>
            <person name="Park J.S."/>
        </authorList>
    </citation>
    <scope>NUCLEOTIDE SEQUENCE [LARGE SCALE GENOMIC DNA]</scope>
    <source>
        <strain evidence="2 3">135PIL107-10</strain>
    </source>
</reference>
<evidence type="ECO:0000256" key="1">
    <source>
        <dbReference type="SAM" id="Coils"/>
    </source>
</evidence>
<dbReference type="Pfam" id="PF10737">
    <property type="entry name" value="GerPC"/>
    <property type="match status" value="1"/>
</dbReference>
<dbReference type="RefSeq" id="WP_336585921.1">
    <property type="nucleotide sequence ID" value="NZ_JBBAXC010000003.1"/>
</dbReference>
<gene>
    <name evidence="2" type="primary">gerPC</name>
    <name evidence="2" type="ORF">WAK64_05400</name>
</gene>
<dbReference type="InterPro" id="IPR019673">
    <property type="entry name" value="Spore_germination_GerPC"/>
</dbReference>
<keyword evidence="1" id="KW-0175">Coiled coil</keyword>
<name>A0ABU8HB31_9BACI</name>
<dbReference type="Proteomes" id="UP001312865">
    <property type="component" value="Unassembled WGS sequence"/>
</dbReference>
<accession>A0ABU8HB31</accession>